<dbReference type="GO" id="GO:0005829">
    <property type="term" value="C:cytosol"/>
    <property type="evidence" value="ECO:0007669"/>
    <property type="project" value="TreeGrafter"/>
</dbReference>
<comment type="caution">
    <text evidence="8">Lacks conserved residue(s) required for the propagation of feature annotation.</text>
</comment>
<dbReference type="PRINTS" id="PR00474">
    <property type="entry name" value="GLU5KINASE"/>
</dbReference>
<feature type="binding site" evidence="8">
    <location>
        <position position="135"/>
    </location>
    <ligand>
        <name>substrate</name>
    </ligand>
</feature>
<comment type="subcellular location">
    <subcellularLocation>
        <location evidence="8">Cytoplasm</location>
    </subcellularLocation>
</comment>
<dbReference type="PANTHER" id="PTHR43654">
    <property type="entry name" value="GLUTAMATE 5-KINASE"/>
    <property type="match status" value="1"/>
</dbReference>
<comment type="function">
    <text evidence="8">Catalyzes the transfer of a phosphate group to glutamate to form L-glutamate 5-phosphate.</text>
</comment>
<comment type="pathway">
    <text evidence="8">Amino-acid biosynthesis; L-proline biosynthesis; L-glutamate 5-semialdehyde from L-glutamate: step 1/2.</text>
</comment>
<proteinExistence type="inferred from homology"/>
<dbReference type="PATRIC" id="fig|1685124.3.peg.732"/>
<dbReference type="InterPro" id="IPR015947">
    <property type="entry name" value="PUA-like_sf"/>
</dbReference>
<dbReference type="InterPro" id="IPR001057">
    <property type="entry name" value="Glu/AcGlu_kinase"/>
</dbReference>
<dbReference type="SMART" id="SM00359">
    <property type="entry name" value="PUA"/>
    <property type="match status" value="1"/>
</dbReference>
<dbReference type="FunFam" id="3.40.1160.10:FF:000006">
    <property type="entry name" value="Glutamate 5-kinase"/>
    <property type="match status" value="1"/>
</dbReference>
<dbReference type="SUPFAM" id="SSF53633">
    <property type="entry name" value="Carbamate kinase-like"/>
    <property type="match status" value="1"/>
</dbReference>
<dbReference type="InterPro" id="IPR036393">
    <property type="entry name" value="AceGlu_kinase-like_sf"/>
</dbReference>
<dbReference type="Proteomes" id="UP000037237">
    <property type="component" value="Unassembled WGS sequence"/>
</dbReference>
<gene>
    <name evidence="8" type="primary">proB</name>
    <name evidence="10" type="ORF">AC477_03775</name>
</gene>
<dbReference type="GO" id="GO:0055129">
    <property type="term" value="P:L-proline biosynthetic process"/>
    <property type="evidence" value="ECO:0007669"/>
    <property type="project" value="UniProtKB-UniRule"/>
</dbReference>
<accession>A0A0M0BU01</accession>
<dbReference type="InterPro" id="IPR005715">
    <property type="entry name" value="Glu_5kinase/COase_Synthase"/>
</dbReference>
<comment type="catalytic activity">
    <reaction evidence="8">
        <text>L-glutamate + ATP = L-glutamyl 5-phosphate + ADP</text>
        <dbReference type="Rhea" id="RHEA:14877"/>
        <dbReference type="ChEBI" id="CHEBI:29985"/>
        <dbReference type="ChEBI" id="CHEBI:30616"/>
        <dbReference type="ChEBI" id="CHEBI:58274"/>
        <dbReference type="ChEBI" id="CHEBI:456216"/>
        <dbReference type="EC" id="2.7.2.11"/>
    </reaction>
</comment>
<dbReference type="Pfam" id="PF01472">
    <property type="entry name" value="PUA"/>
    <property type="match status" value="1"/>
</dbReference>
<evidence type="ECO:0000259" key="9">
    <source>
        <dbReference type="SMART" id="SM00359"/>
    </source>
</evidence>
<dbReference type="UniPathway" id="UPA00098">
    <property type="reaction ID" value="UER00359"/>
</dbReference>
<dbReference type="GO" id="GO:0003723">
    <property type="term" value="F:RNA binding"/>
    <property type="evidence" value="ECO:0007669"/>
    <property type="project" value="InterPro"/>
</dbReference>
<dbReference type="PIRSF" id="PIRSF000729">
    <property type="entry name" value="GK"/>
    <property type="match status" value="1"/>
</dbReference>
<feature type="binding site" evidence="8">
    <location>
        <position position="9"/>
    </location>
    <ligand>
        <name>ATP</name>
        <dbReference type="ChEBI" id="CHEBI:30616"/>
    </ligand>
</feature>
<evidence type="ECO:0000256" key="1">
    <source>
        <dbReference type="ARBA" id="ARBA00022490"/>
    </source>
</evidence>
<keyword evidence="7 8" id="KW-0067">ATP-binding</keyword>
<keyword evidence="3 8" id="KW-0641">Proline biosynthesis</keyword>
<dbReference type="PROSITE" id="PS00902">
    <property type="entry name" value="GLUTAMATE_5_KINASE"/>
    <property type="match status" value="1"/>
</dbReference>
<protein>
    <recommendedName>
        <fullName evidence="8">Glutamate 5-kinase</fullName>
        <ecNumber evidence="8">2.7.2.11</ecNumber>
    </recommendedName>
    <alternativeName>
        <fullName evidence="8">Gamma-glutamyl kinase</fullName>
        <shortName evidence="8">GK</shortName>
    </alternativeName>
</protein>
<feature type="binding site" evidence="8">
    <location>
        <position position="48"/>
    </location>
    <ligand>
        <name>substrate</name>
    </ligand>
</feature>
<dbReference type="InterPro" id="IPR036974">
    <property type="entry name" value="PUA_sf"/>
</dbReference>
<dbReference type="InterPro" id="IPR011529">
    <property type="entry name" value="Glu_5kinase"/>
</dbReference>
<keyword evidence="4 8" id="KW-0808">Transferase</keyword>
<dbReference type="CDD" id="cd21157">
    <property type="entry name" value="PUA_G5K"/>
    <property type="match status" value="1"/>
</dbReference>
<name>A0A0M0BU01_9ARCH</name>
<dbReference type="GO" id="GO:0005524">
    <property type="term" value="F:ATP binding"/>
    <property type="evidence" value="ECO:0007669"/>
    <property type="project" value="UniProtKB-KW"/>
</dbReference>
<dbReference type="SUPFAM" id="SSF88697">
    <property type="entry name" value="PUA domain-like"/>
    <property type="match status" value="1"/>
</dbReference>
<dbReference type="PANTHER" id="PTHR43654:SF1">
    <property type="entry name" value="ISOPENTENYL PHOSPHATE KINASE"/>
    <property type="match status" value="1"/>
</dbReference>
<dbReference type="PROSITE" id="PS50890">
    <property type="entry name" value="PUA"/>
    <property type="match status" value="1"/>
</dbReference>
<evidence type="ECO:0000256" key="2">
    <source>
        <dbReference type="ARBA" id="ARBA00022605"/>
    </source>
</evidence>
<dbReference type="Pfam" id="PF00696">
    <property type="entry name" value="AA_kinase"/>
    <property type="match status" value="1"/>
</dbReference>
<dbReference type="GO" id="GO:0004349">
    <property type="term" value="F:glutamate 5-kinase activity"/>
    <property type="evidence" value="ECO:0007669"/>
    <property type="project" value="UniProtKB-UniRule"/>
</dbReference>
<dbReference type="InterPro" id="IPR019797">
    <property type="entry name" value="Glutamate_5-kinase_CS"/>
</dbReference>
<evidence type="ECO:0000256" key="6">
    <source>
        <dbReference type="ARBA" id="ARBA00022777"/>
    </source>
</evidence>
<reference evidence="10 11" key="1">
    <citation type="submission" date="2015-06" db="EMBL/GenBank/DDBJ databases">
        <title>New insights into the roles of widespread benthic archaea in carbon and nitrogen cycling.</title>
        <authorList>
            <person name="Lazar C.S."/>
            <person name="Baker B.J."/>
            <person name="Seitz K.W."/>
            <person name="Hyde A.S."/>
            <person name="Dick G.J."/>
            <person name="Hinrichs K.-U."/>
            <person name="Teske A.P."/>
        </authorList>
    </citation>
    <scope>NUCLEOTIDE SEQUENCE [LARGE SCALE GENOMIC DNA]</scope>
    <source>
        <strain evidence="10">SG8-32-1</strain>
    </source>
</reference>
<dbReference type="InterPro" id="IPR002478">
    <property type="entry name" value="PUA"/>
</dbReference>
<evidence type="ECO:0000256" key="8">
    <source>
        <dbReference type="HAMAP-Rule" id="MF_00456"/>
    </source>
</evidence>
<dbReference type="InterPro" id="IPR041739">
    <property type="entry name" value="G5K_ProB"/>
</dbReference>
<dbReference type="Gene3D" id="2.30.130.10">
    <property type="entry name" value="PUA domain"/>
    <property type="match status" value="1"/>
</dbReference>
<feature type="binding site" evidence="8">
    <location>
        <position position="156"/>
    </location>
    <ligand>
        <name>substrate</name>
    </ligand>
</feature>
<sequence length="372" mass="40139">MSSKLIVVKVGTGSLTKNGELDIELMSRLVDQIAEAIKLGNKIVFVTSGAVAAGITELGIPPKPNDIVFQQVAAATGQSIIMSTYRLLFKKHGLKVAQILLTAEDLSNRVAYLHVCDVLEMTLQLGVVPIINENDVTSTDELIPVTKGYKINFSDNDLLSVLVANALEATLIIILSNVDGLYTMNPKKRGAQLITKVEKITPEIKCEIEGKSRLGTGGMKTKLKAAEIAATSGVPLVIANSKRENVILDILAGKQVGTIFEPQERLPQIKRWIAYGASVKGQIFVNDGAKRAIIEGASLLPVGVVKLTGTFNEGDVVSLVDQDNVEFAKGNPNYNSGEINIIKGLKTNQIKKVLGYIRRKEVIARKNICIAK</sequence>
<organism evidence="10 11">
    <name type="scientific">miscellaneous Crenarchaeota group-1 archaeon SG8-32-1</name>
    <dbReference type="NCBI Taxonomy" id="1685124"/>
    <lineage>
        <taxon>Archaea</taxon>
        <taxon>Candidatus Bathyarchaeota</taxon>
        <taxon>MCG-1</taxon>
    </lineage>
</organism>
<evidence type="ECO:0000256" key="5">
    <source>
        <dbReference type="ARBA" id="ARBA00022741"/>
    </source>
</evidence>
<dbReference type="Gene3D" id="3.40.1160.10">
    <property type="entry name" value="Acetylglutamate kinase-like"/>
    <property type="match status" value="1"/>
</dbReference>
<comment type="caution">
    <text evidence="10">The sequence shown here is derived from an EMBL/GenBank/DDBJ whole genome shotgun (WGS) entry which is preliminary data.</text>
</comment>
<keyword evidence="6 8" id="KW-0418">Kinase</keyword>
<evidence type="ECO:0000256" key="4">
    <source>
        <dbReference type="ARBA" id="ARBA00022679"/>
    </source>
</evidence>
<evidence type="ECO:0000313" key="11">
    <source>
        <dbReference type="Proteomes" id="UP000037237"/>
    </source>
</evidence>
<comment type="similarity">
    <text evidence="8">Belongs to the glutamate 5-kinase family.</text>
</comment>
<dbReference type="NCBIfam" id="TIGR01027">
    <property type="entry name" value="proB"/>
    <property type="match status" value="1"/>
</dbReference>
<dbReference type="AlphaFoldDB" id="A0A0M0BU01"/>
<feature type="domain" description="PUA" evidence="9">
    <location>
        <begin position="281"/>
        <end position="363"/>
    </location>
</feature>
<dbReference type="HAMAP" id="MF_00456">
    <property type="entry name" value="ProB"/>
    <property type="match status" value="1"/>
</dbReference>
<evidence type="ECO:0000313" key="10">
    <source>
        <dbReference type="EMBL" id="KON31830.1"/>
    </source>
</evidence>
<keyword evidence="5 8" id="KW-0547">Nucleotide-binding</keyword>
<dbReference type="EC" id="2.7.2.11" evidence="8"/>
<keyword evidence="2 8" id="KW-0028">Amino-acid biosynthesis</keyword>
<feature type="binding site" evidence="8">
    <location>
        <begin position="216"/>
        <end position="222"/>
    </location>
    <ligand>
        <name>ATP</name>
        <dbReference type="ChEBI" id="CHEBI:30616"/>
    </ligand>
</feature>
<evidence type="ECO:0000256" key="7">
    <source>
        <dbReference type="ARBA" id="ARBA00022840"/>
    </source>
</evidence>
<dbReference type="EMBL" id="LFWU01000088">
    <property type="protein sequence ID" value="KON31830.1"/>
    <property type="molecule type" value="Genomic_DNA"/>
</dbReference>
<dbReference type="CDD" id="cd04242">
    <property type="entry name" value="AAK_G5K_ProB"/>
    <property type="match status" value="1"/>
</dbReference>
<dbReference type="InterPro" id="IPR001048">
    <property type="entry name" value="Asp/Glu/Uridylate_kinase"/>
</dbReference>
<evidence type="ECO:0000256" key="3">
    <source>
        <dbReference type="ARBA" id="ARBA00022650"/>
    </source>
</evidence>
<keyword evidence="1 8" id="KW-0963">Cytoplasm</keyword>